<evidence type="ECO:0000256" key="1">
    <source>
        <dbReference type="ARBA" id="ARBA00022734"/>
    </source>
</evidence>
<feature type="compositionally biased region" description="Low complexity" evidence="4">
    <location>
        <begin position="188"/>
        <end position="205"/>
    </location>
</feature>
<dbReference type="Pfam" id="PF00337">
    <property type="entry name" value="Gal-bind_lectin"/>
    <property type="match status" value="1"/>
</dbReference>
<dbReference type="AlphaFoldDB" id="A0A8S1D0S7"/>
<evidence type="ECO:0000256" key="3">
    <source>
        <dbReference type="RuleBase" id="RU102079"/>
    </source>
</evidence>
<dbReference type="SUPFAM" id="SSF49899">
    <property type="entry name" value="Concanavalin A-like lectins/glucanases"/>
    <property type="match status" value="1"/>
</dbReference>
<evidence type="ECO:0000313" key="8">
    <source>
        <dbReference type="Proteomes" id="UP000494165"/>
    </source>
</evidence>
<name>A0A8S1D0S7_9INSE</name>
<feature type="transmembrane region" description="Helical" evidence="5">
    <location>
        <begin position="311"/>
        <end position="333"/>
    </location>
</feature>
<organism evidence="7 8">
    <name type="scientific">Cloeon dipterum</name>
    <dbReference type="NCBI Taxonomy" id="197152"/>
    <lineage>
        <taxon>Eukaryota</taxon>
        <taxon>Metazoa</taxon>
        <taxon>Ecdysozoa</taxon>
        <taxon>Arthropoda</taxon>
        <taxon>Hexapoda</taxon>
        <taxon>Insecta</taxon>
        <taxon>Pterygota</taxon>
        <taxon>Palaeoptera</taxon>
        <taxon>Ephemeroptera</taxon>
        <taxon>Pisciforma</taxon>
        <taxon>Baetidae</taxon>
        <taxon>Cloeon</taxon>
    </lineage>
</organism>
<keyword evidence="8" id="KW-1185">Reference proteome</keyword>
<dbReference type="PANTHER" id="PTHR11346">
    <property type="entry name" value="GALECTIN"/>
    <property type="match status" value="1"/>
</dbReference>
<dbReference type="Proteomes" id="UP000494165">
    <property type="component" value="Unassembled WGS sequence"/>
</dbReference>
<dbReference type="PROSITE" id="PS51304">
    <property type="entry name" value="GALECTIN"/>
    <property type="match status" value="1"/>
</dbReference>
<dbReference type="PANTHER" id="PTHR11346:SF176">
    <property type="entry name" value="32 KDA BETA-GALACTOSIDE-BINDING LECTIN LEC-3"/>
    <property type="match status" value="1"/>
</dbReference>
<keyword evidence="2" id="KW-0677">Repeat</keyword>
<dbReference type="CDD" id="cd00070">
    <property type="entry name" value="GLECT"/>
    <property type="match status" value="1"/>
</dbReference>
<sequence>MEYYTIPHVCPIEGGGLTPGKMMKLHGSSPATATRFAINIQAGPNLNPRDDIVLHISAIFPENAVSRASYQSGMWGPEEKTPSLPFARGQPFDIIIMCDSECFKIAINGQHFAEFIHRMPYQKATHVVVEGDITISRISWEGGFGGAPGGFAPPVSAPGAPGIPYPTGPTPVPHFGGGGYVPPPPPLAGYAAGPRPGYGTPYAGQPGYGPPPPPGPGYGGQQGYGQPGYGQQGYPQPGYGQPGYGQPGYGQPGYGQPGYGPPPPPGYTDYRDNNDSNDLGALLGKAGEAIFGSFSDKNRGAPSGHSKDGSLLGKVGGILGTGAGAAVLGSVLGKKAKHIPGVPHAGGGMLGKVGTALGLGAGATALGGAIAGKKHKKSKAMKYGLPIAGLGVGAYAASKMVKGFHGSSSSSSSSSEEE</sequence>
<dbReference type="GO" id="GO:0030246">
    <property type="term" value="F:carbohydrate binding"/>
    <property type="evidence" value="ECO:0007669"/>
    <property type="project" value="UniProtKB-UniRule"/>
</dbReference>
<comment type="caution">
    <text evidence="7">The sequence shown here is derived from an EMBL/GenBank/DDBJ whole genome shotgun (WGS) entry which is preliminary data.</text>
</comment>
<evidence type="ECO:0000256" key="4">
    <source>
        <dbReference type="SAM" id="MobiDB-lite"/>
    </source>
</evidence>
<accession>A0A8S1D0S7</accession>
<evidence type="ECO:0000259" key="6">
    <source>
        <dbReference type="PROSITE" id="PS51304"/>
    </source>
</evidence>
<evidence type="ECO:0000256" key="2">
    <source>
        <dbReference type="ARBA" id="ARBA00022737"/>
    </source>
</evidence>
<keyword evidence="5" id="KW-0472">Membrane</keyword>
<feature type="region of interest" description="Disordered" evidence="4">
    <location>
        <begin position="186"/>
        <end position="281"/>
    </location>
</feature>
<dbReference type="InterPro" id="IPR013320">
    <property type="entry name" value="ConA-like_dom_sf"/>
</dbReference>
<dbReference type="Gene3D" id="2.60.120.200">
    <property type="match status" value="1"/>
</dbReference>
<dbReference type="SMART" id="SM00276">
    <property type="entry name" value="GLECT"/>
    <property type="match status" value="1"/>
</dbReference>
<dbReference type="OrthoDB" id="6251307at2759"/>
<evidence type="ECO:0000313" key="7">
    <source>
        <dbReference type="EMBL" id="CAB3373862.1"/>
    </source>
</evidence>
<dbReference type="InterPro" id="IPR044156">
    <property type="entry name" value="Galectin-like"/>
</dbReference>
<feature type="domain" description="Galectin" evidence="6">
    <location>
        <begin position="9"/>
        <end position="141"/>
    </location>
</feature>
<dbReference type="SMART" id="SM00908">
    <property type="entry name" value="Gal-bind_lectin"/>
    <property type="match status" value="1"/>
</dbReference>
<proteinExistence type="predicted"/>
<feature type="transmembrane region" description="Helical" evidence="5">
    <location>
        <begin position="353"/>
        <end position="372"/>
    </location>
</feature>
<keyword evidence="5" id="KW-1133">Transmembrane helix</keyword>
<evidence type="ECO:0000256" key="5">
    <source>
        <dbReference type="SAM" id="Phobius"/>
    </source>
</evidence>
<dbReference type="GO" id="GO:0016936">
    <property type="term" value="F:galactoside binding"/>
    <property type="evidence" value="ECO:0007669"/>
    <property type="project" value="TreeGrafter"/>
</dbReference>
<keyword evidence="1 3" id="KW-0430">Lectin</keyword>
<reference evidence="7 8" key="1">
    <citation type="submission" date="2020-04" db="EMBL/GenBank/DDBJ databases">
        <authorList>
            <person name="Alioto T."/>
            <person name="Alioto T."/>
            <person name="Gomez Garrido J."/>
        </authorList>
    </citation>
    <scope>NUCLEOTIDE SEQUENCE [LARGE SCALE GENOMIC DNA]</scope>
</reference>
<feature type="compositionally biased region" description="Gly residues" evidence="4">
    <location>
        <begin position="217"/>
        <end position="231"/>
    </location>
</feature>
<dbReference type="FunFam" id="2.60.120.200:FF:000124">
    <property type="entry name" value="Galectin-4"/>
    <property type="match status" value="1"/>
</dbReference>
<dbReference type="InterPro" id="IPR001079">
    <property type="entry name" value="Galectin_CRD"/>
</dbReference>
<keyword evidence="5" id="KW-0812">Transmembrane</keyword>
<gene>
    <name evidence="7" type="ORF">CLODIP_2_CD11684</name>
</gene>
<feature type="compositionally biased region" description="Gly residues" evidence="4">
    <location>
        <begin position="240"/>
        <end position="258"/>
    </location>
</feature>
<protein>
    <recommendedName>
        <fullName evidence="3">Galectin</fullName>
    </recommendedName>
</protein>
<dbReference type="EMBL" id="CADEPI010000090">
    <property type="protein sequence ID" value="CAB3373862.1"/>
    <property type="molecule type" value="Genomic_DNA"/>
</dbReference>